<dbReference type="SUPFAM" id="SSF54534">
    <property type="entry name" value="FKBP-like"/>
    <property type="match status" value="1"/>
</dbReference>
<evidence type="ECO:0000256" key="2">
    <source>
        <dbReference type="ARBA" id="ARBA00023163"/>
    </source>
</evidence>
<dbReference type="InterPro" id="IPR023459">
    <property type="entry name" value="Tscrpt_elong_fac_GreA/B_fam"/>
</dbReference>
<dbReference type="InterPro" id="IPR036953">
    <property type="entry name" value="GreA/GreB_C_sf"/>
</dbReference>
<proteinExistence type="predicted"/>
<dbReference type="PANTHER" id="PTHR30437">
    <property type="entry name" value="TRANSCRIPTION ELONGATION FACTOR GREA"/>
    <property type="match status" value="1"/>
</dbReference>
<dbReference type="Pfam" id="PF01272">
    <property type="entry name" value="GreA_GreB"/>
    <property type="match status" value="1"/>
</dbReference>
<dbReference type="EMBL" id="LAZR01049599">
    <property type="protein sequence ID" value="KKK89283.1"/>
    <property type="molecule type" value="Genomic_DNA"/>
</dbReference>
<evidence type="ECO:0000259" key="3">
    <source>
        <dbReference type="Pfam" id="PF01272"/>
    </source>
</evidence>
<evidence type="ECO:0000259" key="4">
    <source>
        <dbReference type="Pfam" id="PF03449"/>
    </source>
</evidence>
<dbReference type="GO" id="GO:0032784">
    <property type="term" value="P:regulation of DNA-templated transcription elongation"/>
    <property type="evidence" value="ECO:0007669"/>
    <property type="project" value="InterPro"/>
</dbReference>
<evidence type="ECO:0000256" key="1">
    <source>
        <dbReference type="ARBA" id="ARBA00023015"/>
    </source>
</evidence>
<comment type="caution">
    <text evidence="5">The sequence shown here is derived from an EMBL/GenBank/DDBJ whole genome shotgun (WGS) entry which is preliminary data.</text>
</comment>
<dbReference type="PIRSF" id="PIRSF006092">
    <property type="entry name" value="GreA_GreB"/>
    <property type="match status" value="1"/>
</dbReference>
<dbReference type="GO" id="GO:0070063">
    <property type="term" value="F:RNA polymerase binding"/>
    <property type="evidence" value="ECO:0007669"/>
    <property type="project" value="InterPro"/>
</dbReference>
<dbReference type="GO" id="GO:0006354">
    <property type="term" value="P:DNA-templated transcription elongation"/>
    <property type="evidence" value="ECO:0007669"/>
    <property type="project" value="TreeGrafter"/>
</dbReference>
<feature type="domain" description="Transcription elongation factor GreA/GreB N-terminal" evidence="4">
    <location>
        <begin position="6"/>
        <end position="71"/>
    </location>
</feature>
<protein>
    <recommendedName>
        <fullName evidence="6">Transcription elongation factor GreA/GreB C-terminal domain-containing protein</fullName>
    </recommendedName>
</protein>
<evidence type="ECO:0000313" key="5">
    <source>
        <dbReference type="EMBL" id="KKK89283.1"/>
    </source>
</evidence>
<feature type="domain" description="Transcription elongation factor GreA/GreB C-terminal" evidence="3">
    <location>
        <begin position="83"/>
        <end position="148"/>
    </location>
</feature>
<dbReference type="InterPro" id="IPR022691">
    <property type="entry name" value="Tscrpt_elong_fac_GreA/B_N"/>
</dbReference>
<reference evidence="5" key="1">
    <citation type="journal article" date="2015" name="Nature">
        <title>Complex archaea that bridge the gap between prokaryotes and eukaryotes.</title>
        <authorList>
            <person name="Spang A."/>
            <person name="Saw J.H."/>
            <person name="Jorgensen S.L."/>
            <person name="Zaremba-Niedzwiedzka K."/>
            <person name="Martijn J."/>
            <person name="Lind A.E."/>
            <person name="van Eijk R."/>
            <person name="Schleper C."/>
            <person name="Guy L."/>
            <person name="Ettema T.J."/>
        </authorList>
    </citation>
    <scope>NUCLEOTIDE SEQUENCE</scope>
</reference>
<sequence length="157" mass="17978">MLEKYYLTKKGVNKVKKEYEDLKRIRMAKTKGESPQLLQSDDLNPEYIVFREDLSFLESRLIDLEHILKNIEPIKLPPKNKRNIVYLGATVTLEETDGEINEFTIVGTLEANPSEGKISSKSPIGKILLGHKLNDTVEVSSPIKVIYILKKIKYSLF</sequence>
<dbReference type="Gene3D" id="1.10.287.180">
    <property type="entry name" value="Transcription elongation factor, GreA/GreB, N-terminal domain"/>
    <property type="match status" value="1"/>
</dbReference>
<dbReference type="InterPro" id="IPR036805">
    <property type="entry name" value="Tscrpt_elong_fac_GreA/B_N_sf"/>
</dbReference>
<gene>
    <name evidence="5" type="ORF">LCGC14_2734650</name>
</gene>
<name>A0A0F8Z6A5_9ZZZZ</name>
<organism evidence="5">
    <name type="scientific">marine sediment metagenome</name>
    <dbReference type="NCBI Taxonomy" id="412755"/>
    <lineage>
        <taxon>unclassified sequences</taxon>
        <taxon>metagenomes</taxon>
        <taxon>ecological metagenomes</taxon>
    </lineage>
</organism>
<dbReference type="InterPro" id="IPR001437">
    <property type="entry name" value="Tscrpt_elong_fac_GreA/B_C"/>
</dbReference>
<dbReference type="GO" id="GO:0003677">
    <property type="term" value="F:DNA binding"/>
    <property type="evidence" value="ECO:0007669"/>
    <property type="project" value="InterPro"/>
</dbReference>
<dbReference type="Gene3D" id="3.10.50.30">
    <property type="entry name" value="Transcription elongation factor, GreA/GreB, C-terminal domain"/>
    <property type="match status" value="1"/>
</dbReference>
<keyword evidence="2" id="KW-0804">Transcription</keyword>
<dbReference type="AlphaFoldDB" id="A0A0F8Z6A5"/>
<keyword evidence="1" id="KW-0805">Transcription regulation</keyword>
<accession>A0A0F8Z6A5</accession>
<dbReference type="SUPFAM" id="SSF46557">
    <property type="entry name" value="GreA transcript cleavage protein, N-terminal domain"/>
    <property type="match status" value="1"/>
</dbReference>
<dbReference type="PANTHER" id="PTHR30437:SF4">
    <property type="entry name" value="TRANSCRIPTION ELONGATION FACTOR GREA"/>
    <property type="match status" value="1"/>
</dbReference>
<dbReference type="Pfam" id="PF03449">
    <property type="entry name" value="GreA_GreB_N"/>
    <property type="match status" value="1"/>
</dbReference>
<evidence type="ECO:0008006" key="6">
    <source>
        <dbReference type="Google" id="ProtNLM"/>
    </source>
</evidence>